<dbReference type="EMBL" id="JBBNAF010000008">
    <property type="protein sequence ID" value="KAK9122014.1"/>
    <property type="molecule type" value="Genomic_DNA"/>
</dbReference>
<reference evidence="1 2" key="1">
    <citation type="submission" date="2024-01" db="EMBL/GenBank/DDBJ databases">
        <title>Genome assemblies of Stephania.</title>
        <authorList>
            <person name="Yang L."/>
        </authorList>
    </citation>
    <scope>NUCLEOTIDE SEQUENCE [LARGE SCALE GENOMIC DNA]</scope>
    <source>
        <strain evidence="1">YNDBR</strain>
        <tissue evidence="1">Leaf</tissue>
    </source>
</reference>
<sequence>MPNRMRRAIDKLAINGENPTWVGSKKVLGNDSKVRLGRLVLPGESKLDELLRAEEKGRSVYTKMVDGDGEVWELDFNYWPSLKRFGASEANITSSVLESMLSTLLTESDRCGFDGDGDGAIARIVAAPREDWFATAAPEDRLKIGAAAAPPEDHLKIGAAASVIHCMFLFDFLH</sequence>
<gene>
    <name evidence="1" type="ORF">Syun_019631</name>
</gene>
<accession>A0AAP0IUK7</accession>
<evidence type="ECO:0000313" key="2">
    <source>
        <dbReference type="Proteomes" id="UP001420932"/>
    </source>
</evidence>
<proteinExistence type="predicted"/>
<dbReference type="Proteomes" id="UP001420932">
    <property type="component" value="Unassembled WGS sequence"/>
</dbReference>
<keyword evidence="2" id="KW-1185">Reference proteome</keyword>
<protein>
    <submittedName>
        <fullName evidence="1">Uncharacterized protein</fullName>
    </submittedName>
</protein>
<name>A0AAP0IUK7_9MAGN</name>
<organism evidence="1 2">
    <name type="scientific">Stephania yunnanensis</name>
    <dbReference type="NCBI Taxonomy" id="152371"/>
    <lineage>
        <taxon>Eukaryota</taxon>
        <taxon>Viridiplantae</taxon>
        <taxon>Streptophyta</taxon>
        <taxon>Embryophyta</taxon>
        <taxon>Tracheophyta</taxon>
        <taxon>Spermatophyta</taxon>
        <taxon>Magnoliopsida</taxon>
        <taxon>Ranunculales</taxon>
        <taxon>Menispermaceae</taxon>
        <taxon>Menispermoideae</taxon>
        <taxon>Cissampelideae</taxon>
        <taxon>Stephania</taxon>
    </lineage>
</organism>
<dbReference type="AlphaFoldDB" id="A0AAP0IUK7"/>
<comment type="caution">
    <text evidence="1">The sequence shown here is derived from an EMBL/GenBank/DDBJ whole genome shotgun (WGS) entry which is preliminary data.</text>
</comment>
<evidence type="ECO:0000313" key="1">
    <source>
        <dbReference type="EMBL" id="KAK9122014.1"/>
    </source>
</evidence>